<dbReference type="EMBL" id="KB299393">
    <property type="protein sequence ID" value="ELU08040.1"/>
    <property type="molecule type" value="Genomic_DNA"/>
</dbReference>
<name>R7UPD0_CAPTE</name>
<evidence type="ECO:0000256" key="1">
    <source>
        <dbReference type="SAM" id="MobiDB-lite"/>
    </source>
</evidence>
<sequence>DTPAKRVLKKNAVPSIAPEETDTSRSARASKREEQKQKPSEEAWMDVGQDIEVETNEDAVVDEVLGEGQASHIVLGSTGTPFKVEQYLDHPVFKLDEEVLTMKTDISSVHPHPVCATLSWKLFFIHE</sequence>
<feature type="region of interest" description="Disordered" evidence="1">
    <location>
        <begin position="1"/>
        <end position="45"/>
    </location>
</feature>
<evidence type="ECO:0000313" key="4">
    <source>
        <dbReference type="Proteomes" id="UP000014760"/>
    </source>
</evidence>
<dbReference type="HOGENOM" id="CLU_1975993_0_0_1"/>
<accession>R7UPD0</accession>
<dbReference type="OrthoDB" id="349045at2759"/>
<feature type="non-terminal residue" evidence="2">
    <location>
        <position position="1"/>
    </location>
</feature>
<gene>
    <name evidence="2" type="ORF">CAPTEDRAFT_192852</name>
</gene>
<evidence type="ECO:0000313" key="2">
    <source>
        <dbReference type="EMBL" id="ELU08040.1"/>
    </source>
</evidence>
<keyword evidence="4" id="KW-1185">Reference proteome</keyword>
<dbReference type="EMBL" id="AMQN01021959">
    <property type="status" value="NOT_ANNOTATED_CDS"/>
    <property type="molecule type" value="Genomic_DNA"/>
</dbReference>
<organism evidence="2">
    <name type="scientific">Capitella teleta</name>
    <name type="common">Polychaete worm</name>
    <dbReference type="NCBI Taxonomy" id="283909"/>
    <lineage>
        <taxon>Eukaryota</taxon>
        <taxon>Metazoa</taxon>
        <taxon>Spiralia</taxon>
        <taxon>Lophotrochozoa</taxon>
        <taxon>Annelida</taxon>
        <taxon>Polychaeta</taxon>
        <taxon>Sedentaria</taxon>
        <taxon>Scolecida</taxon>
        <taxon>Capitellidae</taxon>
        <taxon>Capitella</taxon>
    </lineage>
</organism>
<dbReference type="EnsemblMetazoa" id="CapteT192852">
    <property type="protein sequence ID" value="CapteP192852"/>
    <property type="gene ID" value="CapteG192852"/>
</dbReference>
<evidence type="ECO:0000313" key="3">
    <source>
        <dbReference type="EnsemblMetazoa" id="CapteP192852"/>
    </source>
</evidence>
<reference evidence="2 4" key="2">
    <citation type="journal article" date="2013" name="Nature">
        <title>Insights into bilaterian evolution from three spiralian genomes.</title>
        <authorList>
            <person name="Simakov O."/>
            <person name="Marletaz F."/>
            <person name="Cho S.J."/>
            <person name="Edsinger-Gonzales E."/>
            <person name="Havlak P."/>
            <person name="Hellsten U."/>
            <person name="Kuo D.H."/>
            <person name="Larsson T."/>
            <person name="Lv J."/>
            <person name="Arendt D."/>
            <person name="Savage R."/>
            <person name="Osoegawa K."/>
            <person name="de Jong P."/>
            <person name="Grimwood J."/>
            <person name="Chapman J.A."/>
            <person name="Shapiro H."/>
            <person name="Aerts A."/>
            <person name="Otillar R.P."/>
            <person name="Terry A.Y."/>
            <person name="Boore J.L."/>
            <person name="Grigoriev I.V."/>
            <person name="Lindberg D.R."/>
            <person name="Seaver E.C."/>
            <person name="Weisblat D.A."/>
            <person name="Putnam N.H."/>
            <person name="Rokhsar D.S."/>
        </authorList>
    </citation>
    <scope>NUCLEOTIDE SEQUENCE</scope>
    <source>
        <strain evidence="2 4">I ESC-2004</strain>
    </source>
</reference>
<reference evidence="3" key="3">
    <citation type="submission" date="2015-06" db="UniProtKB">
        <authorList>
            <consortium name="EnsemblMetazoa"/>
        </authorList>
    </citation>
    <scope>IDENTIFICATION</scope>
</reference>
<dbReference type="AlphaFoldDB" id="R7UPD0"/>
<proteinExistence type="predicted"/>
<dbReference type="Proteomes" id="UP000014760">
    <property type="component" value="Unassembled WGS sequence"/>
</dbReference>
<protein>
    <submittedName>
        <fullName evidence="2 3">Uncharacterized protein</fullName>
    </submittedName>
</protein>
<feature type="compositionally biased region" description="Basic and acidic residues" evidence="1">
    <location>
        <begin position="22"/>
        <end position="41"/>
    </location>
</feature>
<reference evidence="4" key="1">
    <citation type="submission" date="2012-12" db="EMBL/GenBank/DDBJ databases">
        <authorList>
            <person name="Hellsten U."/>
            <person name="Grimwood J."/>
            <person name="Chapman J.A."/>
            <person name="Shapiro H."/>
            <person name="Aerts A."/>
            <person name="Otillar R.P."/>
            <person name="Terry A.Y."/>
            <person name="Boore J.L."/>
            <person name="Simakov O."/>
            <person name="Marletaz F."/>
            <person name="Cho S.-J."/>
            <person name="Edsinger-Gonzales E."/>
            <person name="Havlak P."/>
            <person name="Kuo D.-H."/>
            <person name="Larsson T."/>
            <person name="Lv J."/>
            <person name="Arendt D."/>
            <person name="Savage R."/>
            <person name="Osoegawa K."/>
            <person name="de Jong P."/>
            <person name="Lindberg D.R."/>
            <person name="Seaver E.C."/>
            <person name="Weisblat D.A."/>
            <person name="Putnam N.H."/>
            <person name="Grigoriev I.V."/>
            <person name="Rokhsar D.S."/>
        </authorList>
    </citation>
    <scope>NUCLEOTIDE SEQUENCE</scope>
    <source>
        <strain evidence="4">I ESC-2004</strain>
    </source>
</reference>